<reference evidence="1 2" key="1">
    <citation type="journal article" date="2015" name="Appl. Environ. Microbiol.">
        <title>A virulent phage infecting Lactococcus garvieae, with homology to Lactococcus lactis phages.</title>
        <authorList>
            <person name="Eraclio G."/>
            <person name="Tremblay D.M."/>
            <person name="Lacelle-Cote A."/>
            <person name="Labrie S.J."/>
            <person name="Fortina M.G."/>
            <person name="Moineau S."/>
        </authorList>
    </citation>
    <scope>NUCLEOTIDE SEQUENCE [LARGE SCALE GENOMIC DNA]</scope>
</reference>
<evidence type="ECO:0000313" key="1">
    <source>
        <dbReference type="EMBL" id="ALA06979.1"/>
    </source>
</evidence>
<dbReference type="KEGG" id="vg:26797791"/>
<proteinExistence type="predicted"/>
<keyword evidence="2" id="KW-1185">Reference proteome</keyword>
<name>A0A0N9BAT7_9CAUD</name>
<protein>
    <submittedName>
        <fullName evidence="1">Uncharacterized protein</fullName>
    </submittedName>
</protein>
<organism evidence="1 2">
    <name type="scientific">Lactococcus phage GE1</name>
    <dbReference type="NCBI Taxonomy" id="1698369"/>
    <lineage>
        <taxon>Viruses</taxon>
        <taxon>Duplodnaviria</taxon>
        <taxon>Heunggongvirae</taxon>
        <taxon>Uroviricota</taxon>
        <taxon>Caudoviricetes</taxon>
        <taxon>Chertseyvirus</taxon>
        <taxon>Chertseyvirus GE1</taxon>
    </lineage>
</organism>
<dbReference type="Proteomes" id="UP000204630">
    <property type="component" value="Segment"/>
</dbReference>
<dbReference type="RefSeq" id="YP_009226653.1">
    <property type="nucleotide sequence ID" value="NC_029118.1"/>
</dbReference>
<accession>A0A0N9BAT7</accession>
<dbReference type="EMBL" id="KT339177">
    <property type="protein sequence ID" value="ALA06979.1"/>
    <property type="molecule type" value="Genomic_DNA"/>
</dbReference>
<dbReference type="GeneID" id="26797791"/>
<sequence>MLECKECKRGTVRQFVFHGEEKKYTEGVCPKCKRWLYKVESVTKK</sequence>
<evidence type="ECO:0000313" key="2">
    <source>
        <dbReference type="Proteomes" id="UP000204630"/>
    </source>
</evidence>